<feature type="compositionally biased region" description="Basic residues" evidence="2">
    <location>
        <begin position="130"/>
        <end position="141"/>
    </location>
</feature>
<dbReference type="OrthoDB" id="9815709at2"/>
<dbReference type="NCBIfam" id="NF006718">
    <property type="entry name" value="PRK09256.1"/>
    <property type="match status" value="1"/>
</dbReference>
<dbReference type="Pfam" id="PF00472">
    <property type="entry name" value="RF-1"/>
    <property type="match status" value="1"/>
</dbReference>
<keyword evidence="5" id="KW-1185">Reference proteome</keyword>
<gene>
    <name evidence="4" type="ORF">EDC65_3827</name>
</gene>
<protein>
    <submittedName>
        <fullName evidence="4">Ribosome-associated protein</fullName>
    </submittedName>
</protein>
<name>A0A3N1KRG5_9PROT</name>
<dbReference type="EMBL" id="RJKX01000015">
    <property type="protein sequence ID" value="ROP84473.1"/>
    <property type="molecule type" value="Genomic_DNA"/>
</dbReference>
<dbReference type="PANTHER" id="PTHR47814">
    <property type="entry name" value="PEPTIDYL-TRNA HYDROLASE ARFB"/>
    <property type="match status" value="1"/>
</dbReference>
<dbReference type="InterPro" id="IPR000352">
    <property type="entry name" value="Pep_chain_release_fac_I"/>
</dbReference>
<feature type="compositionally biased region" description="Basic and acidic residues" evidence="2">
    <location>
        <begin position="116"/>
        <end position="129"/>
    </location>
</feature>
<comment type="similarity">
    <text evidence="1">Belongs to the prokaryotic/mitochondrial release factor family.</text>
</comment>
<dbReference type="Gene3D" id="3.30.160.20">
    <property type="match status" value="1"/>
</dbReference>
<feature type="region of interest" description="Disordered" evidence="2">
    <location>
        <begin position="108"/>
        <end position="141"/>
    </location>
</feature>
<evidence type="ECO:0000313" key="5">
    <source>
        <dbReference type="Proteomes" id="UP000278222"/>
    </source>
</evidence>
<dbReference type="AlphaFoldDB" id="A0A3N1KRG5"/>
<comment type="caution">
    <text evidence="4">The sequence shown here is derived from an EMBL/GenBank/DDBJ whole genome shotgun (WGS) entry which is preliminary data.</text>
</comment>
<dbReference type="InterPro" id="IPR045853">
    <property type="entry name" value="Pep_chain_release_fac_I_sf"/>
</dbReference>
<sequence length="141" mass="15777">MGLIRVTDSIAIDEREIEESFVLASGPGGQNVNKVATAVQLRFDARRSPSLPNDVAVRLMKLAGSRLTQDGVLVIVARSERSQLRNREEALGRLVELIRQALVPPTVRRATRPTKASKERRLEAKDRRSTVKRARRITPED</sequence>
<dbReference type="GO" id="GO:0043022">
    <property type="term" value="F:ribosome binding"/>
    <property type="evidence" value="ECO:0007669"/>
    <property type="project" value="TreeGrafter"/>
</dbReference>
<dbReference type="Proteomes" id="UP000278222">
    <property type="component" value="Unassembled WGS sequence"/>
</dbReference>
<evidence type="ECO:0000259" key="3">
    <source>
        <dbReference type="Pfam" id="PF00472"/>
    </source>
</evidence>
<accession>A0A3N1KRG5</accession>
<evidence type="ECO:0000256" key="1">
    <source>
        <dbReference type="ARBA" id="ARBA00010835"/>
    </source>
</evidence>
<dbReference type="PANTHER" id="PTHR47814:SF1">
    <property type="entry name" value="PEPTIDYL-TRNA HYDROLASE ARFB"/>
    <property type="match status" value="1"/>
</dbReference>
<dbReference type="GO" id="GO:0072344">
    <property type="term" value="P:rescue of stalled ribosome"/>
    <property type="evidence" value="ECO:0007669"/>
    <property type="project" value="TreeGrafter"/>
</dbReference>
<evidence type="ECO:0000256" key="2">
    <source>
        <dbReference type="SAM" id="MobiDB-lite"/>
    </source>
</evidence>
<dbReference type="RefSeq" id="WP_123692431.1">
    <property type="nucleotide sequence ID" value="NZ_AP019700.1"/>
</dbReference>
<organism evidence="4 5">
    <name type="scientific">Stella humosa</name>
    <dbReference type="NCBI Taxonomy" id="94"/>
    <lineage>
        <taxon>Bacteria</taxon>
        <taxon>Pseudomonadati</taxon>
        <taxon>Pseudomonadota</taxon>
        <taxon>Alphaproteobacteria</taxon>
        <taxon>Rhodospirillales</taxon>
        <taxon>Stellaceae</taxon>
        <taxon>Stella</taxon>
    </lineage>
</organism>
<dbReference type="GO" id="GO:0004045">
    <property type="term" value="F:peptidyl-tRNA hydrolase activity"/>
    <property type="evidence" value="ECO:0007669"/>
    <property type="project" value="TreeGrafter"/>
</dbReference>
<dbReference type="GO" id="GO:0003747">
    <property type="term" value="F:translation release factor activity"/>
    <property type="evidence" value="ECO:0007669"/>
    <property type="project" value="InterPro"/>
</dbReference>
<reference evidence="4 5" key="1">
    <citation type="submission" date="2018-11" db="EMBL/GenBank/DDBJ databases">
        <title>Genomic Encyclopedia of Type Strains, Phase IV (KMG-IV): sequencing the most valuable type-strain genomes for metagenomic binning, comparative biology and taxonomic classification.</title>
        <authorList>
            <person name="Goeker M."/>
        </authorList>
    </citation>
    <scope>NUCLEOTIDE SEQUENCE [LARGE SCALE GENOMIC DNA]</scope>
    <source>
        <strain evidence="4 5">DSM 5900</strain>
    </source>
</reference>
<proteinExistence type="inferred from homology"/>
<evidence type="ECO:0000313" key="4">
    <source>
        <dbReference type="EMBL" id="ROP84473.1"/>
    </source>
</evidence>
<dbReference type="SUPFAM" id="SSF75620">
    <property type="entry name" value="Release factor"/>
    <property type="match status" value="1"/>
</dbReference>
<feature type="domain" description="Prokaryotic-type class I peptide chain release factors" evidence="3">
    <location>
        <begin position="9"/>
        <end position="135"/>
    </location>
</feature>